<protein>
    <recommendedName>
        <fullName evidence="9">RND efflux pump membrane fusion protein barrel-sandwich domain-containing protein</fullName>
    </recommendedName>
</protein>
<evidence type="ECO:0000259" key="4">
    <source>
        <dbReference type="Pfam" id="PF25954"/>
    </source>
</evidence>
<dbReference type="SUPFAM" id="SSF111369">
    <property type="entry name" value="HlyD-like secretion proteins"/>
    <property type="match status" value="2"/>
</dbReference>
<feature type="signal peptide" evidence="3">
    <location>
        <begin position="1"/>
        <end position="21"/>
    </location>
</feature>
<dbReference type="EMBL" id="MJAT01000001">
    <property type="protein sequence ID" value="OEH86705.1"/>
    <property type="molecule type" value="Genomic_DNA"/>
</dbReference>
<evidence type="ECO:0000313" key="8">
    <source>
        <dbReference type="Proteomes" id="UP000095255"/>
    </source>
</evidence>
<dbReference type="GO" id="GO:0015562">
    <property type="term" value="F:efflux transmembrane transporter activity"/>
    <property type="evidence" value="ECO:0007669"/>
    <property type="project" value="TreeGrafter"/>
</dbReference>
<dbReference type="NCBIfam" id="TIGR01730">
    <property type="entry name" value="RND_mfp"/>
    <property type="match status" value="1"/>
</dbReference>
<evidence type="ECO:0000259" key="6">
    <source>
        <dbReference type="Pfam" id="PF25989"/>
    </source>
</evidence>
<dbReference type="Gene3D" id="2.40.50.100">
    <property type="match status" value="1"/>
</dbReference>
<organism evidence="7 8">
    <name type="scientific">Desulfuribacillus stibiiarsenatis</name>
    <dbReference type="NCBI Taxonomy" id="1390249"/>
    <lineage>
        <taxon>Bacteria</taxon>
        <taxon>Bacillati</taxon>
        <taxon>Bacillota</taxon>
        <taxon>Desulfuribacillia</taxon>
        <taxon>Desulfuribacillales</taxon>
        <taxon>Desulfuribacillaceae</taxon>
        <taxon>Desulfuribacillus</taxon>
    </lineage>
</organism>
<dbReference type="Gene3D" id="1.10.287.470">
    <property type="entry name" value="Helix hairpin bin"/>
    <property type="match status" value="1"/>
</dbReference>
<dbReference type="PANTHER" id="PTHR30469">
    <property type="entry name" value="MULTIDRUG RESISTANCE PROTEIN MDTA"/>
    <property type="match status" value="1"/>
</dbReference>
<keyword evidence="8" id="KW-1185">Reference proteome</keyword>
<dbReference type="RefSeq" id="WP_069700582.1">
    <property type="nucleotide sequence ID" value="NZ_MJAT01000001.1"/>
</dbReference>
<dbReference type="AlphaFoldDB" id="A0A1E5L979"/>
<gene>
    <name evidence="7" type="ORF">BHU72_00050</name>
</gene>
<dbReference type="PROSITE" id="PS51257">
    <property type="entry name" value="PROKAR_LIPOPROTEIN"/>
    <property type="match status" value="1"/>
</dbReference>
<dbReference type="Gene3D" id="2.40.420.20">
    <property type="match status" value="1"/>
</dbReference>
<dbReference type="GO" id="GO:1990281">
    <property type="term" value="C:efflux pump complex"/>
    <property type="evidence" value="ECO:0007669"/>
    <property type="project" value="TreeGrafter"/>
</dbReference>
<dbReference type="InterPro" id="IPR058792">
    <property type="entry name" value="Beta-barrel_RND_2"/>
</dbReference>
<feature type="coiled-coil region" evidence="2">
    <location>
        <begin position="106"/>
        <end position="196"/>
    </location>
</feature>
<dbReference type="InterPro" id="IPR058637">
    <property type="entry name" value="YknX-like_C"/>
</dbReference>
<dbReference type="Gene3D" id="2.40.30.170">
    <property type="match status" value="1"/>
</dbReference>
<keyword evidence="3" id="KW-0732">Signal</keyword>
<keyword evidence="2" id="KW-0175">Coiled coil</keyword>
<feature type="domain" description="CusB-like beta-barrel" evidence="4">
    <location>
        <begin position="261"/>
        <end position="333"/>
    </location>
</feature>
<dbReference type="OrthoDB" id="1634554at2"/>
<reference evidence="7 8" key="1">
    <citation type="submission" date="2016-09" db="EMBL/GenBank/DDBJ databases">
        <title>Desulfuribacillus arsenicus sp. nov., an obligately anaerobic, dissimilatory arsenic- and antimonate-reducing bacterium isolated from anoxic sediments.</title>
        <authorList>
            <person name="Abin C.A."/>
            <person name="Hollibaugh J.T."/>
        </authorList>
    </citation>
    <scope>NUCLEOTIDE SEQUENCE [LARGE SCALE GENOMIC DNA]</scope>
    <source>
        <strain evidence="7 8">MLFW-2</strain>
    </source>
</reference>
<evidence type="ECO:0000256" key="1">
    <source>
        <dbReference type="ARBA" id="ARBA00009477"/>
    </source>
</evidence>
<accession>A0A1E5L979</accession>
<evidence type="ECO:0000259" key="5">
    <source>
        <dbReference type="Pfam" id="PF25973"/>
    </source>
</evidence>
<dbReference type="Pfam" id="PF25954">
    <property type="entry name" value="Beta-barrel_RND_2"/>
    <property type="match status" value="1"/>
</dbReference>
<evidence type="ECO:0008006" key="9">
    <source>
        <dbReference type="Google" id="ProtNLM"/>
    </source>
</evidence>
<evidence type="ECO:0000256" key="3">
    <source>
        <dbReference type="SAM" id="SignalP"/>
    </source>
</evidence>
<comment type="similarity">
    <text evidence="1">Belongs to the membrane fusion protein (MFP) (TC 8.A.1) family.</text>
</comment>
<dbReference type="Pfam" id="PF25989">
    <property type="entry name" value="YknX_C"/>
    <property type="match status" value="1"/>
</dbReference>
<feature type="domain" description="YknX-like C-terminal permuted SH3-like" evidence="6">
    <location>
        <begin position="341"/>
        <end position="407"/>
    </location>
</feature>
<dbReference type="PANTHER" id="PTHR30469:SF15">
    <property type="entry name" value="HLYD FAMILY OF SECRETION PROTEINS"/>
    <property type="match status" value="1"/>
</dbReference>
<evidence type="ECO:0000313" key="7">
    <source>
        <dbReference type="EMBL" id="OEH86705.1"/>
    </source>
</evidence>
<feature type="domain" description="CzcB-like barrel-sandwich hybrid" evidence="5">
    <location>
        <begin position="66"/>
        <end position="253"/>
    </location>
</feature>
<dbReference type="PRINTS" id="PR01490">
    <property type="entry name" value="RTXTOXIND"/>
</dbReference>
<evidence type="ECO:0000256" key="2">
    <source>
        <dbReference type="SAM" id="Coils"/>
    </source>
</evidence>
<dbReference type="Proteomes" id="UP000095255">
    <property type="component" value="Unassembled WGS sequence"/>
</dbReference>
<dbReference type="InterPro" id="IPR058647">
    <property type="entry name" value="BSH_CzcB-like"/>
</dbReference>
<proteinExistence type="inferred from homology"/>
<dbReference type="STRING" id="1390249.BHU72_00050"/>
<sequence>MNKVIRTVVLGFAILALVATVGCNPKTEEVTAEPEERIVPITVAEVKTGILNDSLGYLGELETYREVKIMPKTPGKVTQVFVKVGDEVKQGQRLLTLDTTDTLNQMKQQESQITSIEAQIRQAQANMKTQQSNANVRVTSAKVAYEDAKKNLERTEALYEGGAVPLQQLDTAKLQYTNAKNNVESAEKDAKLAEGQEAIDVVKASLEQAKVNYEITKSQLDNMTVTASIAGTVSDVAVDLGEIASQQMAAVTIINVNPILVKIPVPESSISQVKVGDKLPVFISAVGETLEGTVSQIALAADRQSKAFPVELRLDNKDRKLRAGMMARVEFSTRKTTPVPVVPNDSVMNDGKQAKVFVVNGERVILREVTLGRSSAKMTEILEGLEEKEQVVVGGKSLLNDNAKVKVTEVVEINEN</sequence>
<feature type="chain" id="PRO_5038774215" description="RND efflux pump membrane fusion protein barrel-sandwich domain-containing protein" evidence="3">
    <location>
        <begin position="22"/>
        <end position="416"/>
    </location>
</feature>
<dbReference type="InterPro" id="IPR006143">
    <property type="entry name" value="RND_pump_MFP"/>
</dbReference>
<dbReference type="Pfam" id="PF25973">
    <property type="entry name" value="BSH_CzcB"/>
    <property type="match status" value="1"/>
</dbReference>
<comment type="caution">
    <text evidence="7">The sequence shown here is derived from an EMBL/GenBank/DDBJ whole genome shotgun (WGS) entry which is preliminary data.</text>
</comment>
<name>A0A1E5L979_9FIRM</name>